<evidence type="ECO:0000313" key="1">
    <source>
        <dbReference type="EMBL" id="GEM37370.1"/>
    </source>
</evidence>
<name>A0A511M9Q8_9NOCA</name>
<organism evidence="1 2">
    <name type="scientific">Nocardia ninae NBRC 108245</name>
    <dbReference type="NCBI Taxonomy" id="1210091"/>
    <lineage>
        <taxon>Bacteria</taxon>
        <taxon>Bacillati</taxon>
        <taxon>Actinomycetota</taxon>
        <taxon>Actinomycetes</taxon>
        <taxon>Mycobacteriales</taxon>
        <taxon>Nocardiaceae</taxon>
        <taxon>Nocardia</taxon>
    </lineage>
</organism>
<proteinExistence type="predicted"/>
<comment type="caution">
    <text evidence="1">The sequence shown here is derived from an EMBL/GenBank/DDBJ whole genome shotgun (WGS) entry which is preliminary data.</text>
</comment>
<sequence length="57" mass="6444">MDEPGSVPKDQAVMKWLEDQHRSLEERLRHVLDIEPGLAEVFERAGRSSGDEPVMGL</sequence>
<protein>
    <submittedName>
        <fullName evidence="1">Uncharacterized protein</fullName>
    </submittedName>
</protein>
<reference evidence="1 2" key="1">
    <citation type="submission" date="2019-07" db="EMBL/GenBank/DDBJ databases">
        <title>Whole genome shotgun sequence of Nocardia ninae NBRC 108245.</title>
        <authorList>
            <person name="Hosoyama A."/>
            <person name="Uohara A."/>
            <person name="Ohji S."/>
            <person name="Ichikawa N."/>
        </authorList>
    </citation>
    <scope>NUCLEOTIDE SEQUENCE [LARGE SCALE GENOMIC DNA]</scope>
    <source>
        <strain evidence="1 2">NBRC 108245</strain>
    </source>
</reference>
<gene>
    <name evidence="1" type="ORF">NN4_18890</name>
</gene>
<dbReference type="Proteomes" id="UP000321424">
    <property type="component" value="Unassembled WGS sequence"/>
</dbReference>
<evidence type="ECO:0000313" key="2">
    <source>
        <dbReference type="Proteomes" id="UP000321424"/>
    </source>
</evidence>
<dbReference type="EMBL" id="BJXA01000009">
    <property type="protein sequence ID" value="GEM37370.1"/>
    <property type="molecule type" value="Genomic_DNA"/>
</dbReference>
<dbReference type="RefSeq" id="WP_186818331.1">
    <property type="nucleotide sequence ID" value="NZ_BJXA01000009.1"/>
</dbReference>
<dbReference type="AlphaFoldDB" id="A0A511M9Q8"/>
<keyword evidence="2" id="KW-1185">Reference proteome</keyword>
<accession>A0A511M9Q8</accession>